<dbReference type="OrthoDB" id="10441045at2759"/>
<comment type="caution">
    <text evidence="2">The sequence shown here is derived from an EMBL/GenBank/DDBJ whole genome shotgun (WGS) entry which is preliminary data.</text>
</comment>
<name>A0A8J5XUH9_DIALT</name>
<gene>
    <name evidence="2" type="ORF">KFE25_007749</name>
</gene>
<keyword evidence="3" id="KW-1185">Reference proteome</keyword>
<sequence length="159" mass="16922">MAGKTCALTSGGLALVCVGALLLASSSPESPQMAVIDASGAATICGTVLQRPWSKTYESWDAGGSDYFVLAMDHVHAAAHPQYGDSIILRFPSDDSVTEHDLARWVSKHACVRGTLLEAQPYVPSYAWEQFPTGMDGRPEPRGSGIRMAKIGRLADVQS</sequence>
<proteinExistence type="predicted"/>
<feature type="chain" id="PRO_5035294632" evidence="1">
    <location>
        <begin position="29"/>
        <end position="159"/>
    </location>
</feature>
<evidence type="ECO:0000256" key="1">
    <source>
        <dbReference type="SAM" id="SignalP"/>
    </source>
</evidence>
<organism evidence="2 3">
    <name type="scientific">Diacronema lutheri</name>
    <name type="common">Unicellular marine alga</name>
    <name type="synonym">Monochrysis lutheri</name>
    <dbReference type="NCBI Taxonomy" id="2081491"/>
    <lineage>
        <taxon>Eukaryota</taxon>
        <taxon>Haptista</taxon>
        <taxon>Haptophyta</taxon>
        <taxon>Pavlovophyceae</taxon>
        <taxon>Pavlovales</taxon>
        <taxon>Pavlovaceae</taxon>
        <taxon>Diacronema</taxon>
    </lineage>
</organism>
<keyword evidence="1" id="KW-0732">Signal</keyword>
<dbReference type="Proteomes" id="UP000751190">
    <property type="component" value="Unassembled WGS sequence"/>
</dbReference>
<evidence type="ECO:0000313" key="3">
    <source>
        <dbReference type="Proteomes" id="UP000751190"/>
    </source>
</evidence>
<accession>A0A8J5XUH9</accession>
<reference evidence="2" key="1">
    <citation type="submission" date="2021-05" db="EMBL/GenBank/DDBJ databases">
        <title>The genome of the haptophyte Pavlova lutheri (Diacronema luteri, Pavlovales) - a model for lipid biosynthesis in eukaryotic algae.</title>
        <authorList>
            <person name="Hulatt C.J."/>
            <person name="Posewitz M.C."/>
        </authorList>
    </citation>
    <scope>NUCLEOTIDE SEQUENCE</scope>
    <source>
        <strain evidence="2">NIVA-4/92</strain>
    </source>
</reference>
<feature type="signal peptide" evidence="1">
    <location>
        <begin position="1"/>
        <end position="28"/>
    </location>
</feature>
<dbReference type="EMBL" id="JAGTXO010000003">
    <property type="protein sequence ID" value="KAG8469231.1"/>
    <property type="molecule type" value="Genomic_DNA"/>
</dbReference>
<evidence type="ECO:0000313" key="2">
    <source>
        <dbReference type="EMBL" id="KAG8469231.1"/>
    </source>
</evidence>
<protein>
    <submittedName>
        <fullName evidence="2">Uncharacterized protein</fullName>
    </submittedName>
</protein>
<dbReference type="AlphaFoldDB" id="A0A8J5XUH9"/>